<organism evidence="2 3">
    <name type="scientific">Curtobacterium oceanosedimentum</name>
    <dbReference type="NCBI Taxonomy" id="465820"/>
    <lineage>
        <taxon>Bacteria</taxon>
        <taxon>Bacillati</taxon>
        <taxon>Actinomycetota</taxon>
        <taxon>Actinomycetes</taxon>
        <taxon>Micrococcales</taxon>
        <taxon>Microbacteriaceae</taxon>
        <taxon>Curtobacterium</taxon>
    </lineage>
</organism>
<evidence type="ECO:0000256" key="1">
    <source>
        <dbReference type="SAM" id="MobiDB-lite"/>
    </source>
</evidence>
<protein>
    <submittedName>
        <fullName evidence="2">Uncharacterized protein</fullName>
    </submittedName>
</protein>
<evidence type="ECO:0000313" key="2">
    <source>
        <dbReference type="EMBL" id="KTR40884.1"/>
    </source>
</evidence>
<feature type="region of interest" description="Disordered" evidence="1">
    <location>
        <begin position="25"/>
        <end position="87"/>
    </location>
</feature>
<comment type="caution">
    <text evidence="2">The sequence shown here is derived from an EMBL/GenBank/DDBJ whole genome shotgun (WGS) entry which is preliminary data.</text>
</comment>
<name>A0ABR5S8K2_9MICO</name>
<gene>
    <name evidence="2" type="ORF">NS263_06305</name>
</gene>
<keyword evidence="3" id="KW-1185">Reference proteome</keyword>
<accession>A0ABR5S8K2</accession>
<dbReference type="Proteomes" id="UP000078335">
    <property type="component" value="Unassembled WGS sequence"/>
</dbReference>
<proteinExistence type="predicted"/>
<sequence length="87" mass="8952">MSSSAPVTPTENTVAILDIPVAVTKREPRPSRGDAESLLDSVLQALPEPKQPGQGRSRSRRVSSPSISAPASSDGDGQDDGSVIVGN</sequence>
<dbReference type="EMBL" id="LDRB01000025">
    <property type="protein sequence ID" value="KTR40884.1"/>
    <property type="molecule type" value="Genomic_DNA"/>
</dbReference>
<feature type="compositionally biased region" description="Basic and acidic residues" evidence="1">
    <location>
        <begin position="25"/>
        <end position="35"/>
    </location>
</feature>
<reference evidence="2 3" key="1">
    <citation type="journal article" date="2016" name="Front. Microbiol.">
        <title>Genomic Resource of Rice Seed Associated Bacteria.</title>
        <authorList>
            <person name="Midha S."/>
            <person name="Bansal K."/>
            <person name="Sharma S."/>
            <person name="Kumar N."/>
            <person name="Patil P.P."/>
            <person name="Chaudhry V."/>
            <person name="Patil P.B."/>
        </authorList>
    </citation>
    <scope>NUCLEOTIDE SEQUENCE [LARGE SCALE GENOMIC DNA]</scope>
    <source>
        <strain evidence="2 3">NS263</strain>
    </source>
</reference>
<evidence type="ECO:0000313" key="3">
    <source>
        <dbReference type="Proteomes" id="UP000078335"/>
    </source>
</evidence>
<feature type="compositionally biased region" description="Low complexity" evidence="1">
    <location>
        <begin position="62"/>
        <end position="75"/>
    </location>
</feature>